<evidence type="ECO:0000256" key="1">
    <source>
        <dbReference type="ARBA" id="ARBA00001966"/>
    </source>
</evidence>
<protein>
    <submittedName>
        <fullName evidence="9">2-Ketoisovalerate:ferredoxin oxidoreductase (VOR), delta subunit</fullName>
    </submittedName>
</protein>
<dbReference type="NCBIfam" id="TIGR02179">
    <property type="entry name" value="PorD_KorD"/>
    <property type="match status" value="1"/>
</dbReference>
<feature type="domain" description="4Fe-4S ferredoxin-type" evidence="8">
    <location>
        <begin position="20"/>
        <end position="49"/>
    </location>
</feature>
<dbReference type="GO" id="GO:0051539">
    <property type="term" value="F:4 iron, 4 sulfur cluster binding"/>
    <property type="evidence" value="ECO:0007669"/>
    <property type="project" value="UniProtKB-KW"/>
</dbReference>
<keyword evidence="2" id="KW-0004">4Fe-4S</keyword>
<keyword evidence="10" id="KW-1185">Reference proteome</keyword>
<dbReference type="RefSeq" id="WP_013266972.1">
    <property type="nucleotide sequence ID" value="NC_014374.1"/>
</dbReference>
<keyword evidence="4" id="KW-0677">Repeat</keyword>
<dbReference type="STRING" id="666510.ASAC_1055"/>
<dbReference type="Pfam" id="PF14697">
    <property type="entry name" value="Fer4_21"/>
    <property type="match status" value="1"/>
</dbReference>
<evidence type="ECO:0000256" key="7">
    <source>
        <dbReference type="ARBA" id="ARBA00023014"/>
    </source>
</evidence>
<accession>D9Q2C2</accession>
<evidence type="ECO:0000259" key="8">
    <source>
        <dbReference type="PROSITE" id="PS51379"/>
    </source>
</evidence>
<keyword evidence="7" id="KW-0411">Iron-sulfur</keyword>
<evidence type="ECO:0000256" key="6">
    <source>
        <dbReference type="ARBA" id="ARBA00023004"/>
    </source>
</evidence>
<keyword evidence="5" id="KW-0813">Transport</keyword>
<gene>
    <name evidence="9" type="ordered locus">ASAC_1055</name>
</gene>
<dbReference type="InterPro" id="IPR011898">
    <property type="entry name" value="PorD_KorD"/>
</dbReference>
<dbReference type="InterPro" id="IPR017896">
    <property type="entry name" value="4Fe4S_Fe-S-bd"/>
</dbReference>
<keyword evidence="3" id="KW-0479">Metal-binding</keyword>
<dbReference type="InParanoid" id="D9Q2C2"/>
<dbReference type="GO" id="GO:0016625">
    <property type="term" value="F:oxidoreductase activity, acting on the aldehyde or oxo group of donors, iron-sulfur protein as acceptor"/>
    <property type="evidence" value="ECO:0007669"/>
    <property type="project" value="InterPro"/>
</dbReference>
<dbReference type="GeneID" id="9499301"/>
<evidence type="ECO:0000313" key="9">
    <source>
        <dbReference type="EMBL" id="ADL19460.1"/>
    </source>
</evidence>
<evidence type="ECO:0000256" key="2">
    <source>
        <dbReference type="ARBA" id="ARBA00022485"/>
    </source>
</evidence>
<feature type="domain" description="4Fe-4S ferredoxin-type" evidence="8">
    <location>
        <begin position="50"/>
        <end position="79"/>
    </location>
</feature>
<dbReference type="FunCoup" id="D9Q2C2">
    <property type="interactions" value="68"/>
</dbReference>
<evidence type="ECO:0000313" key="10">
    <source>
        <dbReference type="Proteomes" id="UP000000346"/>
    </source>
</evidence>
<dbReference type="PANTHER" id="PTHR43724">
    <property type="entry name" value="PYRUVATE SYNTHASE SUBUNIT PORD"/>
    <property type="match status" value="1"/>
</dbReference>
<proteinExistence type="predicted"/>
<dbReference type="InterPro" id="IPR017900">
    <property type="entry name" value="4Fe4S_Fe_S_CS"/>
</dbReference>
<dbReference type="PROSITE" id="PS00198">
    <property type="entry name" value="4FE4S_FER_1"/>
    <property type="match status" value="1"/>
</dbReference>
<dbReference type="HOGENOM" id="CLU_139698_1_1_2"/>
<dbReference type="GO" id="GO:0046872">
    <property type="term" value="F:metal ion binding"/>
    <property type="evidence" value="ECO:0007669"/>
    <property type="project" value="UniProtKB-KW"/>
</dbReference>
<dbReference type="PANTHER" id="PTHR43724:SF1">
    <property type="entry name" value="PYRUVATE SYNTHASE SUBUNIT PORD"/>
    <property type="match status" value="1"/>
</dbReference>
<evidence type="ECO:0000256" key="3">
    <source>
        <dbReference type="ARBA" id="ARBA00022723"/>
    </source>
</evidence>
<dbReference type="KEGG" id="asc:ASAC_1055"/>
<sequence>MPISYPAEGSSGKTGLWRTERPVVHLDKCIKCLFCWLYCPEDTILRREDDYVYVDYDYCKGCGICAQACPTHAIEMVPEPSLGSERA</sequence>
<evidence type="ECO:0000256" key="4">
    <source>
        <dbReference type="ARBA" id="ARBA00022737"/>
    </source>
</evidence>
<keyword evidence="6" id="KW-0408">Iron</keyword>
<comment type="cofactor">
    <cofactor evidence="1">
        <name>[4Fe-4S] cluster</name>
        <dbReference type="ChEBI" id="CHEBI:49883"/>
    </cofactor>
</comment>
<dbReference type="SUPFAM" id="SSF54862">
    <property type="entry name" value="4Fe-4S ferredoxins"/>
    <property type="match status" value="1"/>
</dbReference>
<name>D9Q2C2_ACIS3</name>
<dbReference type="EMBL" id="CP001742">
    <property type="protein sequence ID" value="ADL19460.1"/>
    <property type="molecule type" value="Genomic_DNA"/>
</dbReference>
<evidence type="ECO:0000256" key="5">
    <source>
        <dbReference type="ARBA" id="ARBA00022982"/>
    </source>
</evidence>
<dbReference type="Gene3D" id="3.30.70.20">
    <property type="match status" value="1"/>
</dbReference>
<dbReference type="AlphaFoldDB" id="D9Q2C2"/>
<organism evidence="9 10">
    <name type="scientific">Acidilobus saccharovorans (strain DSM 16705 / JCM 18335 / VKM B-2471 / 345-15)</name>
    <dbReference type="NCBI Taxonomy" id="666510"/>
    <lineage>
        <taxon>Archaea</taxon>
        <taxon>Thermoproteota</taxon>
        <taxon>Thermoprotei</taxon>
        <taxon>Acidilobales</taxon>
        <taxon>Acidilobaceae</taxon>
        <taxon>Acidilobus</taxon>
    </lineage>
</organism>
<keyword evidence="5" id="KW-0249">Electron transport</keyword>
<dbReference type="eggNOG" id="arCOG01605">
    <property type="taxonomic scope" value="Archaea"/>
</dbReference>
<dbReference type="PROSITE" id="PS51379">
    <property type="entry name" value="4FE4S_FER_2"/>
    <property type="match status" value="2"/>
</dbReference>
<reference evidence="9 10" key="1">
    <citation type="journal article" date="2010" name="Appl. Environ. Microbiol.">
        <title>The genome sequence of the crenarchaeon Acidilobus saccharovorans supports a new order, Acidilobales, and suggests an important ecological role in terrestrial acidic hot springs.</title>
        <authorList>
            <person name="Mardanov A.V."/>
            <person name="Svetlitchnyi V.A."/>
            <person name="Beletsky A.V."/>
            <person name="Prokofeva M.I."/>
            <person name="Bonch-Osmolovskaya E.A."/>
            <person name="Ravin N.V."/>
            <person name="Skryabin K.G."/>
        </authorList>
    </citation>
    <scope>NUCLEOTIDE SEQUENCE [LARGE SCALE GENOMIC DNA]</scope>
    <source>
        <strain evidence="10">DSM 16705 / JCM 18335 / VKM B-2471 / 345-15</strain>
    </source>
</reference>
<dbReference type="Proteomes" id="UP000000346">
    <property type="component" value="Chromosome"/>
</dbReference>